<dbReference type="InterPro" id="IPR051310">
    <property type="entry name" value="MCP_chemotaxis"/>
</dbReference>
<reference evidence="8 9" key="1">
    <citation type="submission" date="2024-06" db="EMBL/GenBank/DDBJ databases">
        <authorList>
            <person name="Kaempfer P."/>
            <person name="Viver T."/>
        </authorList>
    </citation>
    <scope>NUCLEOTIDE SEQUENCE [LARGE SCALE GENOMIC DNA]</scope>
    <source>
        <strain evidence="8 9">ST-64</strain>
    </source>
</reference>
<comment type="caution">
    <text evidence="8">The sequence shown here is derived from an EMBL/GenBank/DDBJ whole genome shotgun (WGS) entry which is preliminary data.</text>
</comment>
<keyword evidence="5" id="KW-1133">Transmembrane helix</keyword>
<keyword evidence="1" id="KW-0145">Chemotaxis</keyword>
<keyword evidence="4" id="KW-0175">Coiled coil</keyword>
<comment type="similarity">
    <text evidence="2">Belongs to the methyl-accepting chemotaxis (MCP) protein family.</text>
</comment>
<feature type="transmembrane region" description="Helical" evidence="5">
    <location>
        <begin position="98"/>
        <end position="124"/>
    </location>
</feature>
<dbReference type="Gene3D" id="1.10.287.950">
    <property type="entry name" value="Methyl-accepting chemotaxis protein"/>
    <property type="match status" value="1"/>
</dbReference>
<dbReference type="PRINTS" id="PR00260">
    <property type="entry name" value="CHEMTRNSDUCR"/>
</dbReference>
<dbReference type="PROSITE" id="PS50111">
    <property type="entry name" value="CHEMOTAXIS_TRANSDUC_2"/>
    <property type="match status" value="1"/>
</dbReference>
<keyword evidence="5" id="KW-0812">Transmembrane</keyword>
<keyword evidence="3" id="KW-0807">Transducer</keyword>
<dbReference type="PROSITE" id="PS50885">
    <property type="entry name" value="HAMP"/>
    <property type="match status" value="1"/>
</dbReference>
<dbReference type="Proteomes" id="UP001629244">
    <property type="component" value="Unassembled WGS sequence"/>
</dbReference>
<dbReference type="PANTHER" id="PTHR43531:SF11">
    <property type="entry name" value="METHYL-ACCEPTING CHEMOTAXIS PROTEIN 3"/>
    <property type="match status" value="1"/>
</dbReference>
<proteinExistence type="inferred from homology"/>
<evidence type="ECO:0000313" key="9">
    <source>
        <dbReference type="Proteomes" id="UP001629244"/>
    </source>
</evidence>
<evidence type="ECO:0000259" key="7">
    <source>
        <dbReference type="PROSITE" id="PS50885"/>
    </source>
</evidence>
<evidence type="ECO:0000256" key="3">
    <source>
        <dbReference type="PROSITE-ProRule" id="PRU00284"/>
    </source>
</evidence>
<dbReference type="SUPFAM" id="SSF58104">
    <property type="entry name" value="Methyl-accepting chemotaxis protein (MCP) signaling domain"/>
    <property type="match status" value="1"/>
</dbReference>
<name>A0ABW8YMM9_9SPHN</name>
<evidence type="ECO:0000256" key="1">
    <source>
        <dbReference type="ARBA" id="ARBA00022500"/>
    </source>
</evidence>
<feature type="transmembrane region" description="Helical" evidence="5">
    <location>
        <begin position="12"/>
        <end position="33"/>
    </location>
</feature>
<dbReference type="RefSeq" id="WP_408078439.1">
    <property type="nucleotide sequence ID" value="NZ_JBELQC010000001.1"/>
</dbReference>
<protein>
    <submittedName>
        <fullName evidence="8">Methyl-accepting chemotaxis protein</fullName>
    </submittedName>
</protein>
<evidence type="ECO:0000256" key="5">
    <source>
        <dbReference type="SAM" id="Phobius"/>
    </source>
</evidence>
<dbReference type="InterPro" id="IPR004089">
    <property type="entry name" value="MCPsignal_dom"/>
</dbReference>
<evidence type="ECO:0000259" key="6">
    <source>
        <dbReference type="PROSITE" id="PS50111"/>
    </source>
</evidence>
<dbReference type="PANTHER" id="PTHR43531">
    <property type="entry name" value="PROTEIN ICFG"/>
    <property type="match status" value="1"/>
</dbReference>
<feature type="transmembrane region" description="Helical" evidence="5">
    <location>
        <begin position="69"/>
        <end position="86"/>
    </location>
</feature>
<sequence length="513" mass="53541">MHELTLDGIRKTGLTLVLGCGAGLSAATLAGMLATGADGFVSVALSLVALLAYPAWLWRKGDAGDTARLAASMAIVAIPAVMLYAFRGMAWQVDLHMAFFAALAITAVLCDWRAIVGATAIVAVHHLLVGMMLPEWVFIGAGSLPRILLHAVILLAEAGALVFICSRVVALLHAVAEKNAAQAALEAEVAAERNARMQELELATTALADGLAGLSRGELHRTIDRQFPDAYAAIQRHFNQAISALRGLVVAVAGGAVQLHQSSSHITQAADELAERTERTSNRIEEASVALAQVDERLNHGNQTLNQTVGRANAAIDSVQRGRGVADLAVKRMEGVAQSAVGIDAVIEGLDKIAFQTRVLAMNAAVEAGRAGDAGRGFAVVADLVGQLAMRSEEEAKRAREQLTSTQEQVAHAVEAIAEVDGALGGIESVVGDVHGLVASIADEYGAQVAALGEIGAAFRTLEEITQHNAAMVEECTATARALSEEVGSLTSLTDRFQTGTKDAQQVGQLQAA</sequence>
<keyword evidence="5" id="KW-0472">Membrane</keyword>
<feature type="transmembrane region" description="Helical" evidence="5">
    <location>
        <begin position="39"/>
        <end position="57"/>
    </location>
</feature>
<dbReference type="EMBL" id="JBELQC010000001">
    <property type="protein sequence ID" value="MFL9841543.1"/>
    <property type="molecule type" value="Genomic_DNA"/>
</dbReference>
<feature type="domain" description="Methyl-accepting transducer" evidence="6">
    <location>
        <begin position="255"/>
        <end position="484"/>
    </location>
</feature>
<dbReference type="InterPro" id="IPR004090">
    <property type="entry name" value="Chemotax_Me-accpt_rcpt"/>
</dbReference>
<evidence type="ECO:0000256" key="4">
    <source>
        <dbReference type="SAM" id="Coils"/>
    </source>
</evidence>
<feature type="coiled-coil region" evidence="4">
    <location>
        <begin position="389"/>
        <end position="416"/>
    </location>
</feature>
<evidence type="ECO:0000313" key="8">
    <source>
        <dbReference type="EMBL" id="MFL9841543.1"/>
    </source>
</evidence>
<dbReference type="Pfam" id="PF00015">
    <property type="entry name" value="MCPsignal"/>
    <property type="match status" value="1"/>
</dbReference>
<gene>
    <name evidence="8" type="ORF">ABS767_11260</name>
</gene>
<dbReference type="SMART" id="SM00283">
    <property type="entry name" value="MA"/>
    <property type="match status" value="1"/>
</dbReference>
<dbReference type="InterPro" id="IPR003660">
    <property type="entry name" value="HAMP_dom"/>
</dbReference>
<keyword evidence="9" id="KW-1185">Reference proteome</keyword>
<feature type="domain" description="HAMP" evidence="7">
    <location>
        <begin position="205"/>
        <end position="250"/>
    </location>
</feature>
<accession>A0ABW8YMM9</accession>
<organism evidence="8 9">
    <name type="scientific">Sphingomonas plantiphila</name>
    <dbReference type="NCBI Taxonomy" id="3163295"/>
    <lineage>
        <taxon>Bacteria</taxon>
        <taxon>Pseudomonadati</taxon>
        <taxon>Pseudomonadota</taxon>
        <taxon>Alphaproteobacteria</taxon>
        <taxon>Sphingomonadales</taxon>
        <taxon>Sphingomonadaceae</taxon>
        <taxon>Sphingomonas</taxon>
    </lineage>
</organism>
<evidence type="ECO:0000256" key="2">
    <source>
        <dbReference type="ARBA" id="ARBA00029447"/>
    </source>
</evidence>